<organism evidence="10 11">
    <name type="scientific">Pseudooceanicola marinus</name>
    <dbReference type="NCBI Taxonomy" id="396013"/>
    <lineage>
        <taxon>Bacteria</taxon>
        <taxon>Pseudomonadati</taxon>
        <taxon>Pseudomonadota</taxon>
        <taxon>Alphaproteobacteria</taxon>
        <taxon>Rhodobacterales</taxon>
        <taxon>Paracoccaceae</taxon>
        <taxon>Pseudooceanicola</taxon>
    </lineage>
</organism>
<gene>
    <name evidence="10" type="primary">tag</name>
    <name evidence="10" type="ORF">PSM7751_00496</name>
</gene>
<keyword evidence="10" id="KW-0326">Glycosidase</keyword>
<evidence type="ECO:0000256" key="6">
    <source>
        <dbReference type="ARBA" id="ARBA00052558"/>
    </source>
</evidence>
<evidence type="ECO:0000256" key="4">
    <source>
        <dbReference type="ARBA" id="ARBA00022833"/>
    </source>
</evidence>
<evidence type="ECO:0000256" key="2">
    <source>
        <dbReference type="ARBA" id="ARBA00022763"/>
    </source>
</evidence>
<accession>A0A1X6YCA7</accession>
<feature type="binding site" evidence="9">
    <location>
        <position position="22"/>
    </location>
    <ligand>
        <name>Zn(2+)</name>
        <dbReference type="ChEBI" id="CHEBI:29105"/>
    </ligand>
</feature>
<dbReference type="GO" id="GO:0008725">
    <property type="term" value="F:DNA-3-methyladenine glycosylase activity"/>
    <property type="evidence" value="ECO:0007669"/>
    <property type="project" value="UniProtKB-EC"/>
</dbReference>
<dbReference type="Gene3D" id="1.10.340.30">
    <property type="entry name" value="Hypothetical protein, domain 2"/>
    <property type="match status" value="1"/>
</dbReference>
<reference evidence="10 11" key="1">
    <citation type="submission" date="2017-03" db="EMBL/GenBank/DDBJ databases">
        <authorList>
            <person name="Afonso C.L."/>
            <person name="Miller P.J."/>
            <person name="Scott M.A."/>
            <person name="Spackman E."/>
            <person name="Goraichik I."/>
            <person name="Dimitrov K.M."/>
            <person name="Suarez D.L."/>
            <person name="Swayne D.E."/>
        </authorList>
    </citation>
    <scope>NUCLEOTIDE SEQUENCE [LARGE SCALE GENOMIC DNA]</scope>
    <source>
        <strain evidence="10 11">CECT 7751</strain>
    </source>
</reference>
<keyword evidence="5" id="KW-0234">DNA repair</keyword>
<dbReference type="SUPFAM" id="SSF48150">
    <property type="entry name" value="DNA-glycosylase"/>
    <property type="match status" value="1"/>
</dbReference>
<feature type="binding site" evidence="9">
    <location>
        <position position="9"/>
    </location>
    <ligand>
        <name>Zn(2+)</name>
        <dbReference type="ChEBI" id="CHEBI:29105"/>
    </ligand>
</feature>
<dbReference type="AlphaFoldDB" id="A0A1X6YCA7"/>
<dbReference type="PANTHER" id="PTHR30037">
    <property type="entry name" value="DNA-3-METHYLADENINE GLYCOSYLASE 1"/>
    <property type="match status" value="1"/>
</dbReference>
<sequence>MAQQELQRCNWVGSDPIYQAYHDEEWGVPERDSRALWEKLVLDGFQAGLSWITILKKRDNFRNAFNGFDPHVIAGWGEAEVQALLGDPGIIRHRGKIEATIGNARAWIEIEAREGFDQFLWRYVDGVALQPRFATQAEVPPSTTLSEQVSKDLRKAGFRFVGPTIVYAFMEACGLVNDHLVGCHCHDRVAAMKAG</sequence>
<comment type="catalytic activity">
    <reaction evidence="6">
        <text>Hydrolysis of alkylated DNA, releasing 3-methyladenine.</text>
        <dbReference type="EC" id="3.2.2.20"/>
    </reaction>
</comment>
<evidence type="ECO:0000256" key="1">
    <source>
        <dbReference type="ARBA" id="ARBA00022723"/>
    </source>
</evidence>
<keyword evidence="11" id="KW-1185">Reference proteome</keyword>
<dbReference type="Proteomes" id="UP000193963">
    <property type="component" value="Unassembled WGS sequence"/>
</dbReference>
<keyword evidence="1 9" id="KW-0479">Metal-binding</keyword>
<keyword evidence="3 10" id="KW-0378">Hydrolase</keyword>
<dbReference type="GO" id="GO:0006284">
    <property type="term" value="P:base-excision repair"/>
    <property type="evidence" value="ECO:0007669"/>
    <property type="project" value="InterPro"/>
</dbReference>
<keyword evidence="2" id="KW-0227">DNA damage</keyword>
<evidence type="ECO:0000256" key="5">
    <source>
        <dbReference type="ARBA" id="ARBA00023204"/>
    </source>
</evidence>
<evidence type="ECO:0000256" key="7">
    <source>
        <dbReference type="ARBA" id="ARBA00057608"/>
    </source>
</evidence>
<dbReference type="EMBL" id="FWFN01000001">
    <property type="protein sequence ID" value="SLN16701.1"/>
    <property type="molecule type" value="Genomic_DNA"/>
</dbReference>
<dbReference type="FunFam" id="1.10.340.30:FF:000009">
    <property type="entry name" value="DNA-3-methyladenine glycosylase I"/>
    <property type="match status" value="1"/>
</dbReference>
<evidence type="ECO:0000313" key="10">
    <source>
        <dbReference type="EMBL" id="SLN16701.1"/>
    </source>
</evidence>
<dbReference type="EC" id="3.2.2.20" evidence="8"/>
<feature type="binding site" evidence="9">
    <location>
        <position position="183"/>
    </location>
    <ligand>
        <name>Zn(2+)</name>
        <dbReference type="ChEBI" id="CHEBI:29105"/>
    </ligand>
</feature>
<proteinExistence type="predicted"/>
<evidence type="ECO:0000256" key="3">
    <source>
        <dbReference type="ARBA" id="ARBA00022801"/>
    </source>
</evidence>
<keyword evidence="4 9" id="KW-0862">Zinc</keyword>
<dbReference type="PANTHER" id="PTHR30037:SF4">
    <property type="entry name" value="DNA-3-METHYLADENINE GLYCOSYLASE I"/>
    <property type="match status" value="1"/>
</dbReference>
<comment type="function">
    <text evidence="7">Hydrolysis of the deoxyribose N-glycosidic bond to excise 3-methyladenine from the damaged DNA polymer formed by alkylation lesions.</text>
</comment>
<dbReference type="GO" id="GO:0046872">
    <property type="term" value="F:metal ion binding"/>
    <property type="evidence" value="ECO:0007669"/>
    <property type="project" value="UniProtKB-KW"/>
</dbReference>
<dbReference type="RefSeq" id="WP_085886393.1">
    <property type="nucleotide sequence ID" value="NZ_FWFN01000001.1"/>
</dbReference>
<dbReference type="InterPro" id="IPR052891">
    <property type="entry name" value="DNA-3mA_glycosylase"/>
</dbReference>
<dbReference type="Pfam" id="PF03352">
    <property type="entry name" value="Adenine_glyco"/>
    <property type="match status" value="1"/>
</dbReference>
<feature type="binding site" evidence="9">
    <location>
        <position position="179"/>
    </location>
    <ligand>
        <name>Zn(2+)</name>
        <dbReference type="ChEBI" id="CHEBI:29105"/>
    </ligand>
</feature>
<dbReference type="InterPro" id="IPR011257">
    <property type="entry name" value="DNA_glycosylase"/>
</dbReference>
<dbReference type="InterPro" id="IPR005019">
    <property type="entry name" value="Adenine_glyco"/>
</dbReference>
<dbReference type="NCBIfam" id="TIGR00624">
    <property type="entry name" value="tag"/>
    <property type="match status" value="1"/>
</dbReference>
<evidence type="ECO:0000313" key="11">
    <source>
        <dbReference type="Proteomes" id="UP000193963"/>
    </source>
</evidence>
<dbReference type="InterPro" id="IPR004597">
    <property type="entry name" value="Tag"/>
</dbReference>
<protein>
    <recommendedName>
        <fullName evidence="8">DNA-3-methyladenine glycosylase I</fullName>
        <ecNumber evidence="8">3.2.2.20</ecNumber>
    </recommendedName>
</protein>
<evidence type="ECO:0000256" key="9">
    <source>
        <dbReference type="PIRSR" id="PIRSR604597-1"/>
    </source>
</evidence>
<dbReference type="OrthoDB" id="9807664at2"/>
<evidence type="ECO:0000256" key="8">
    <source>
        <dbReference type="ARBA" id="ARBA00066766"/>
    </source>
</evidence>
<name>A0A1X6YCA7_9RHOB</name>